<keyword evidence="5 6" id="KW-0472">Membrane</keyword>
<evidence type="ECO:0000313" key="9">
    <source>
        <dbReference type="Proteomes" id="UP001243212"/>
    </source>
</evidence>
<dbReference type="Proteomes" id="UP001243212">
    <property type="component" value="Unassembled WGS sequence"/>
</dbReference>
<reference evidence="8 9" key="1">
    <citation type="submission" date="2023-07" db="EMBL/GenBank/DDBJ databases">
        <title>Sequencing the genomes of 1000 actinobacteria strains.</title>
        <authorList>
            <person name="Klenk H.-P."/>
        </authorList>
    </citation>
    <scope>NUCLEOTIDE SEQUENCE [LARGE SCALE GENOMIC DNA]</scope>
    <source>
        <strain evidence="8 9">DSM 17163</strain>
    </source>
</reference>
<feature type="domain" description="ABC3 transporter permease C-terminal" evidence="7">
    <location>
        <begin position="85"/>
        <end position="201"/>
    </location>
</feature>
<evidence type="ECO:0000256" key="2">
    <source>
        <dbReference type="ARBA" id="ARBA00022475"/>
    </source>
</evidence>
<organism evidence="8 9">
    <name type="scientific">Trueperella bonasi</name>
    <dbReference type="NCBI Taxonomy" id="312286"/>
    <lineage>
        <taxon>Bacteria</taxon>
        <taxon>Bacillati</taxon>
        <taxon>Actinomycetota</taxon>
        <taxon>Actinomycetes</taxon>
        <taxon>Actinomycetales</taxon>
        <taxon>Actinomycetaceae</taxon>
        <taxon>Trueperella</taxon>
    </lineage>
</organism>
<keyword evidence="2" id="KW-1003">Cell membrane</keyword>
<comment type="subcellular location">
    <subcellularLocation>
        <location evidence="1">Cell membrane</location>
        <topology evidence="1">Multi-pass membrane protein</topology>
    </subcellularLocation>
</comment>
<protein>
    <recommendedName>
        <fullName evidence="7">ABC3 transporter permease C-terminal domain-containing protein</fullName>
    </recommendedName>
</protein>
<proteinExistence type="predicted"/>
<evidence type="ECO:0000256" key="3">
    <source>
        <dbReference type="ARBA" id="ARBA00022692"/>
    </source>
</evidence>
<comment type="caution">
    <text evidence="8">The sequence shown here is derived from an EMBL/GenBank/DDBJ whole genome shotgun (WGS) entry which is preliminary data.</text>
</comment>
<keyword evidence="3 6" id="KW-0812">Transmembrane</keyword>
<feature type="transmembrane region" description="Helical" evidence="6">
    <location>
        <begin position="342"/>
        <end position="363"/>
    </location>
</feature>
<evidence type="ECO:0000256" key="5">
    <source>
        <dbReference type="ARBA" id="ARBA00023136"/>
    </source>
</evidence>
<name>A0ABT9NG88_9ACTO</name>
<feature type="transmembrane region" description="Helical" evidence="6">
    <location>
        <begin position="78"/>
        <end position="104"/>
    </location>
</feature>
<feature type="transmembrane region" description="Helical" evidence="6">
    <location>
        <begin position="21"/>
        <end position="50"/>
    </location>
</feature>
<feature type="transmembrane region" description="Helical" evidence="6">
    <location>
        <begin position="296"/>
        <end position="322"/>
    </location>
</feature>
<evidence type="ECO:0000256" key="1">
    <source>
        <dbReference type="ARBA" id="ARBA00004651"/>
    </source>
</evidence>
<keyword evidence="4 6" id="KW-1133">Transmembrane helix</keyword>
<evidence type="ECO:0000313" key="8">
    <source>
        <dbReference type="EMBL" id="MDP9806421.1"/>
    </source>
</evidence>
<feature type="transmembrane region" description="Helical" evidence="6">
    <location>
        <begin position="125"/>
        <end position="151"/>
    </location>
</feature>
<feature type="transmembrane region" description="Helical" evidence="6">
    <location>
        <begin position="428"/>
        <end position="452"/>
    </location>
</feature>
<dbReference type="EMBL" id="JAUSQX010000001">
    <property type="protein sequence ID" value="MDP9806421.1"/>
    <property type="molecule type" value="Genomic_DNA"/>
</dbReference>
<feature type="transmembrane region" description="Helical" evidence="6">
    <location>
        <begin position="401"/>
        <end position="422"/>
    </location>
</feature>
<keyword evidence="9" id="KW-1185">Reference proteome</keyword>
<feature type="transmembrane region" description="Helical" evidence="6">
    <location>
        <begin position="171"/>
        <end position="196"/>
    </location>
</feature>
<gene>
    <name evidence="8" type="ORF">J2S70_001003</name>
</gene>
<evidence type="ECO:0000259" key="7">
    <source>
        <dbReference type="Pfam" id="PF02687"/>
    </source>
</evidence>
<evidence type="ECO:0000256" key="4">
    <source>
        <dbReference type="ARBA" id="ARBA00022989"/>
    </source>
</evidence>
<dbReference type="Pfam" id="PF02687">
    <property type="entry name" value="FtsX"/>
    <property type="match status" value="1"/>
</dbReference>
<accession>A0ABT9NG88</accession>
<feature type="transmembrane region" description="Helical" evidence="6">
    <location>
        <begin position="246"/>
        <end position="268"/>
    </location>
</feature>
<dbReference type="RefSeq" id="WP_307682646.1">
    <property type="nucleotide sequence ID" value="NZ_JAUSQX010000001.1"/>
</dbReference>
<feature type="transmembrane region" description="Helical" evidence="6">
    <location>
        <begin position="217"/>
        <end position="234"/>
    </location>
</feature>
<evidence type="ECO:0000256" key="6">
    <source>
        <dbReference type="SAM" id="Phobius"/>
    </source>
</evidence>
<sequence>MNTFTMASNLATARIRNARGSALLDVFAVVAFSVSAWLLLTVLGGVWMFYNRMETVGEDLVRAMGVEPGFASGVGGSYFGLAIVALSLLIVPLLSLGAAATRLGANGRSRRLASLRLIGMSALQVNLITIVETALQALAGFTIGIGIYLASLPLWENVSFTSFNIASREMLLPWWGFIAAFALVALITLISTVLGLRRVSITPLGVSRRETPAVVKHWRAIGILVVFPLLIHLARKTSLESTTMQILGFATVLTFLFLAVSIAGPWFIQVATRPFARTGNAARLLGARRVIDNPQAAWRTVSAISLMGLVASIVVFGTRFSLTVDGDDAAAMGLLHTIRGDIVQGVAIALAVALILGATSTLIQQTSDVFDRLDEAHSLHKMGMPPAIHLRARLWQVMPPLLLMLAVAIGIGAIFGIGQNVSPDPDNLAMLGVVIAIGVVLTFAAVLATVPIQRTLLRQNTRRND</sequence>
<dbReference type="InterPro" id="IPR003838">
    <property type="entry name" value="ABC3_permease_C"/>
</dbReference>